<accession>A0A2R8BMN3</accession>
<name>A0A2R8BMN3_9RHOB</name>
<dbReference type="RefSeq" id="WP_108854546.1">
    <property type="nucleotide sequence ID" value="NZ_OMOQ01000003.1"/>
</dbReference>
<dbReference type="OrthoDB" id="9813092at2"/>
<evidence type="ECO:0000313" key="2">
    <source>
        <dbReference type="EMBL" id="SPH24562.1"/>
    </source>
</evidence>
<dbReference type="InterPro" id="IPR036249">
    <property type="entry name" value="Thioredoxin-like_sf"/>
</dbReference>
<gene>
    <name evidence="2" type="ORF">DEA8626_03614</name>
</gene>
<evidence type="ECO:0000313" key="3">
    <source>
        <dbReference type="Proteomes" id="UP000244924"/>
    </source>
</evidence>
<dbReference type="InterPro" id="IPR004045">
    <property type="entry name" value="Glutathione_S-Trfase_N"/>
</dbReference>
<keyword evidence="3" id="KW-1185">Reference proteome</keyword>
<dbReference type="Proteomes" id="UP000244924">
    <property type="component" value="Unassembled WGS sequence"/>
</dbReference>
<dbReference type="EMBL" id="OMOQ01000003">
    <property type="protein sequence ID" value="SPH24562.1"/>
    <property type="molecule type" value="Genomic_DNA"/>
</dbReference>
<dbReference type="SUPFAM" id="SSF52833">
    <property type="entry name" value="Thioredoxin-like"/>
    <property type="match status" value="1"/>
</dbReference>
<reference evidence="2 3" key="1">
    <citation type="submission" date="2018-03" db="EMBL/GenBank/DDBJ databases">
        <authorList>
            <person name="Keele B.F."/>
        </authorList>
    </citation>
    <scope>NUCLEOTIDE SEQUENCE [LARGE SCALE GENOMIC DNA]</scope>
    <source>
        <strain evidence="2 3">CECT 8626</strain>
    </source>
</reference>
<dbReference type="GO" id="GO:0005737">
    <property type="term" value="C:cytoplasm"/>
    <property type="evidence" value="ECO:0007669"/>
    <property type="project" value="TreeGrafter"/>
</dbReference>
<protein>
    <recommendedName>
        <fullName evidence="1">GST N-terminal domain-containing protein</fullName>
    </recommendedName>
</protein>
<dbReference type="PROSITE" id="PS50404">
    <property type="entry name" value="GST_NTER"/>
    <property type="match status" value="1"/>
</dbReference>
<dbReference type="PANTHER" id="PTHR43968:SF6">
    <property type="entry name" value="GLUTATHIONE S-TRANSFERASE OMEGA"/>
    <property type="match status" value="1"/>
</dbReference>
<evidence type="ECO:0000259" key="1">
    <source>
        <dbReference type="PROSITE" id="PS50404"/>
    </source>
</evidence>
<dbReference type="Pfam" id="PF13409">
    <property type="entry name" value="GST_N_2"/>
    <property type="match status" value="1"/>
</dbReference>
<dbReference type="PANTHER" id="PTHR43968">
    <property type="match status" value="1"/>
</dbReference>
<dbReference type="Gene3D" id="3.40.30.10">
    <property type="entry name" value="Glutaredoxin"/>
    <property type="match status" value="1"/>
</dbReference>
<dbReference type="InterPro" id="IPR050983">
    <property type="entry name" value="GST_Omega/HSP26"/>
</dbReference>
<organism evidence="2 3">
    <name type="scientific">Albidovulum aquaemixtae</name>
    <dbReference type="NCBI Taxonomy" id="1542388"/>
    <lineage>
        <taxon>Bacteria</taxon>
        <taxon>Pseudomonadati</taxon>
        <taxon>Pseudomonadota</taxon>
        <taxon>Alphaproteobacteria</taxon>
        <taxon>Rhodobacterales</taxon>
        <taxon>Paracoccaceae</taxon>
        <taxon>Albidovulum</taxon>
    </lineage>
</organism>
<sequence>MPTTIALASHALCPCVQRIAIALTEKGVAYDRLTVDLANNPEWFLEISPLGRTPVLKVGDAVFRNLDTFESRRRHLR</sequence>
<dbReference type="AlphaFoldDB" id="A0A2R8BMN3"/>
<feature type="domain" description="GST N-terminal" evidence="1">
    <location>
        <begin position="3"/>
        <end position="77"/>
    </location>
</feature>
<proteinExistence type="predicted"/>